<protein>
    <submittedName>
        <fullName evidence="2">Uncharacterized protein</fullName>
    </submittedName>
</protein>
<keyword evidence="3" id="KW-1185">Reference proteome</keyword>
<evidence type="ECO:0000313" key="3">
    <source>
        <dbReference type="Proteomes" id="UP001066276"/>
    </source>
</evidence>
<dbReference type="AlphaFoldDB" id="A0AAV7LV12"/>
<dbReference type="Proteomes" id="UP001066276">
    <property type="component" value="Chromosome 11"/>
</dbReference>
<comment type="caution">
    <text evidence="2">The sequence shown here is derived from an EMBL/GenBank/DDBJ whole genome shotgun (WGS) entry which is preliminary data.</text>
</comment>
<gene>
    <name evidence="2" type="ORF">NDU88_007297</name>
</gene>
<evidence type="ECO:0000313" key="2">
    <source>
        <dbReference type="EMBL" id="KAJ1094219.1"/>
    </source>
</evidence>
<reference evidence="2" key="1">
    <citation type="journal article" date="2022" name="bioRxiv">
        <title>Sequencing and chromosome-scale assembly of the giantPleurodeles waltlgenome.</title>
        <authorList>
            <person name="Brown T."/>
            <person name="Elewa A."/>
            <person name="Iarovenko S."/>
            <person name="Subramanian E."/>
            <person name="Araus A.J."/>
            <person name="Petzold A."/>
            <person name="Susuki M."/>
            <person name="Suzuki K.-i.T."/>
            <person name="Hayashi T."/>
            <person name="Toyoda A."/>
            <person name="Oliveira C."/>
            <person name="Osipova E."/>
            <person name="Leigh N.D."/>
            <person name="Simon A."/>
            <person name="Yun M.H."/>
        </authorList>
    </citation>
    <scope>NUCLEOTIDE SEQUENCE</scope>
    <source>
        <strain evidence="2">20211129_DDA</strain>
        <tissue evidence="2">Liver</tissue>
    </source>
</reference>
<proteinExistence type="predicted"/>
<accession>A0AAV7LV12</accession>
<feature type="region of interest" description="Disordered" evidence="1">
    <location>
        <begin position="30"/>
        <end position="49"/>
    </location>
</feature>
<organism evidence="2 3">
    <name type="scientific">Pleurodeles waltl</name>
    <name type="common">Iberian ribbed newt</name>
    <dbReference type="NCBI Taxonomy" id="8319"/>
    <lineage>
        <taxon>Eukaryota</taxon>
        <taxon>Metazoa</taxon>
        <taxon>Chordata</taxon>
        <taxon>Craniata</taxon>
        <taxon>Vertebrata</taxon>
        <taxon>Euteleostomi</taxon>
        <taxon>Amphibia</taxon>
        <taxon>Batrachia</taxon>
        <taxon>Caudata</taxon>
        <taxon>Salamandroidea</taxon>
        <taxon>Salamandridae</taxon>
        <taxon>Pleurodelinae</taxon>
        <taxon>Pleurodeles</taxon>
    </lineage>
</organism>
<name>A0AAV7LV12_PLEWA</name>
<evidence type="ECO:0000256" key="1">
    <source>
        <dbReference type="SAM" id="MobiDB-lite"/>
    </source>
</evidence>
<dbReference type="EMBL" id="JANPWB010000015">
    <property type="protein sequence ID" value="KAJ1094219.1"/>
    <property type="molecule type" value="Genomic_DNA"/>
</dbReference>
<sequence length="97" mass="10763">MEADPDALATITVIEEKALSHKRNLEMSLKAKKESMRKPEKKASLEAEEKTAEAAQEVALEEKRAALTREELRLAAERKKAAAVLSTEETQEGQLLC</sequence>